<dbReference type="PANTHER" id="PTHR12083:SF9">
    <property type="entry name" value="BIFUNCTIONAL POLYNUCLEOTIDE PHOSPHATASE_KINASE"/>
    <property type="match status" value="1"/>
</dbReference>
<proteinExistence type="predicted"/>
<dbReference type="InterPro" id="IPR023214">
    <property type="entry name" value="HAD_sf"/>
</dbReference>
<dbReference type="GO" id="GO:0046404">
    <property type="term" value="F:ATP-dependent polydeoxyribonucleotide 5'-hydroxyl-kinase activity"/>
    <property type="evidence" value="ECO:0007669"/>
    <property type="project" value="TreeGrafter"/>
</dbReference>
<dbReference type="Gene3D" id="1.10.150.110">
    <property type="entry name" value="DNA polymerase beta, N-terminal domain-like"/>
    <property type="match status" value="1"/>
</dbReference>
<feature type="compositionally biased region" description="Basic residues" evidence="1">
    <location>
        <begin position="84"/>
        <end position="101"/>
    </location>
</feature>
<dbReference type="GO" id="GO:0006281">
    <property type="term" value="P:DNA repair"/>
    <property type="evidence" value="ECO:0007669"/>
    <property type="project" value="TreeGrafter"/>
</dbReference>
<dbReference type="GO" id="GO:0046403">
    <property type="term" value="F:polynucleotide 3'-phosphatase activity"/>
    <property type="evidence" value="ECO:0007669"/>
    <property type="project" value="TreeGrafter"/>
</dbReference>
<dbReference type="Proteomes" id="UP001165080">
    <property type="component" value="Unassembled WGS sequence"/>
</dbReference>
<feature type="domain" description="Crossover junction endonuclease MUS81-like HHH" evidence="2">
    <location>
        <begin position="318"/>
        <end position="393"/>
    </location>
</feature>
<evidence type="ECO:0000259" key="2">
    <source>
        <dbReference type="Pfam" id="PF14716"/>
    </source>
</evidence>
<dbReference type="NCBIfam" id="TIGR01662">
    <property type="entry name" value="HAD-SF-IIIA"/>
    <property type="match status" value="1"/>
</dbReference>
<dbReference type="InterPro" id="IPR013954">
    <property type="entry name" value="PNK3P"/>
</dbReference>
<dbReference type="NCBIfam" id="TIGR01664">
    <property type="entry name" value="DNA-3'-Pase"/>
    <property type="match status" value="1"/>
</dbReference>
<dbReference type="InterPro" id="IPR027421">
    <property type="entry name" value="DNA_pol_lamdba_lyase_dom_sf"/>
</dbReference>
<dbReference type="InterPro" id="IPR036412">
    <property type="entry name" value="HAD-like_sf"/>
</dbReference>
<name>A0A9W6BQC1_9CHLO</name>
<organism evidence="3 4">
    <name type="scientific">Pleodorina starrii</name>
    <dbReference type="NCBI Taxonomy" id="330485"/>
    <lineage>
        <taxon>Eukaryota</taxon>
        <taxon>Viridiplantae</taxon>
        <taxon>Chlorophyta</taxon>
        <taxon>core chlorophytes</taxon>
        <taxon>Chlorophyceae</taxon>
        <taxon>CS clade</taxon>
        <taxon>Chlamydomonadales</taxon>
        <taxon>Volvocaceae</taxon>
        <taxon>Pleodorina</taxon>
    </lineage>
</organism>
<dbReference type="SUPFAM" id="SSF47802">
    <property type="entry name" value="DNA polymerase beta, N-terminal domain-like"/>
    <property type="match status" value="1"/>
</dbReference>
<reference evidence="3 4" key="1">
    <citation type="journal article" date="2023" name="Commun. Biol.">
        <title>Reorganization of the ancestral sex-determining regions during the evolution of trioecy in Pleodorina starrii.</title>
        <authorList>
            <person name="Takahashi K."/>
            <person name="Suzuki S."/>
            <person name="Kawai-Toyooka H."/>
            <person name="Yamamoto K."/>
            <person name="Hamaji T."/>
            <person name="Ootsuki R."/>
            <person name="Yamaguchi H."/>
            <person name="Kawachi M."/>
            <person name="Higashiyama T."/>
            <person name="Nozaki H."/>
        </authorList>
    </citation>
    <scope>NUCLEOTIDE SEQUENCE [LARGE SCALE GENOMIC DNA]</scope>
    <source>
        <strain evidence="3 4">NIES-4479</strain>
    </source>
</reference>
<evidence type="ECO:0000313" key="4">
    <source>
        <dbReference type="Proteomes" id="UP001165080"/>
    </source>
</evidence>
<gene>
    <name evidence="3" type="primary">PLEST002976</name>
    <name evidence="3" type="ORF">PLESTB_001057500</name>
</gene>
<dbReference type="InterPro" id="IPR010996">
    <property type="entry name" value="HHH_MUS81"/>
</dbReference>
<dbReference type="Pfam" id="PF08645">
    <property type="entry name" value="PNK3P"/>
    <property type="match status" value="1"/>
</dbReference>
<comment type="caution">
    <text evidence="3">The sequence shown here is derived from an EMBL/GenBank/DDBJ whole genome shotgun (WGS) entry which is preliminary data.</text>
</comment>
<dbReference type="InterPro" id="IPR006551">
    <property type="entry name" value="Polynucleotide_phosphatase"/>
</dbReference>
<dbReference type="SUPFAM" id="SSF56784">
    <property type="entry name" value="HAD-like"/>
    <property type="match status" value="1"/>
</dbReference>
<dbReference type="AlphaFoldDB" id="A0A9W6BQC1"/>
<dbReference type="Gene3D" id="3.40.50.1000">
    <property type="entry name" value="HAD superfamily/HAD-like"/>
    <property type="match status" value="1"/>
</dbReference>
<feature type="compositionally biased region" description="Basic residues" evidence="1">
    <location>
        <begin position="42"/>
        <end position="51"/>
    </location>
</feature>
<protein>
    <recommendedName>
        <fullName evidence="2">Crossover junction endonuclease MUS81-like HHH domain-containing protein</fullName>
    </recommendedName>
</protein>
<evidence type="ECO:0000256" key="1">
    <source>
        <dbReference type="SAM" id="MobiDB-lite"/>
    </source>
</evidence>
<accession>A0A9W6BQC1</accession>
<feature type="region of interest" description="Disordered" evidence="1">
    <location>
        <begin position="38"/>
        <end position="109"/>
    </location>
</feature>
<feature type="compositionally biased region" description="Acidic residues" evidence="1">
    <location>
        <begin position="55"/>
        <end position="80"/>
    </location>
</feature>
<dbReference type="PANTHER" id="PTHR12083">
    <property type="entry name" value="BIFUNCTIONAL POLYNUCLEOTIDE PHOSPHATASE/KINASE"/>
    <property type="match status" value="1"/>
</dbReference>
<dbReference type="GO" id="GO:0003690">
    <property type="term" value="F:double-stranded DNA binding"/>
    <property type="evidence" value="ECO:0007669"/>
    <property type="project" value="TreeGrafter"/>
</dbReference>
<dbReference type="EMBL" id="BRXU01000014">
    <property type="protein sequence ID" value="GLC56035.1"/>
    <property type="molecule type" value="Genomic_DNA"/>
</dbReference>
<evidence type="ECO:0000313" key="3">
    <source>
        <dbReference type="EMBL" id="GLC56035.1"/>
    </source>
</evidence>
<dbReference type="InterPro" id="IPR006549">
    <property type="entry name" value="HAD-SF_hydro_IIIA"/>
</dbReference>
<keyword evidence="4" id="KW-1185">Reference proteome</keyword>
<dbReference type="Pfam" id="PF14716">
    <property type="entry name" value="HHH_8"/>
    <property type="match status" value="1"/>
</dbReference>
<sequence>MLGQFVSLARSFQFGHRRFTPFPALLPAFRPLCARARAMSGRPKRAPKRSRKYSDEDEPELEEEEVSDEVPLDDESEEEEEKPKKKARAPPKPKTTPKPKVKATPVASSSGWQIEKPSLLFKYYGDPKPNTKIAGVDLDGTMVNTKSGAQFPKDAADWKWFNKATPDVIRSYHDRGFKVVIFTNQGGIKSAVTGKMAEKVKGRIDAVVGELGIPCQVFAATMDDQYRKPEGGMWEFFTQNANGGVQPDLSNSFFVGDAAGRPGDFAESDKGFAAAVGIRFRLPEDEFGDMEGKRALPPGVMAKNKGEDGKPVAVNPDNAGLVSMFSQVAEKAFEEAKVEAKMKFKAINCKKVAAVLADYPAKITLANLKDVGKLQGVGKGSIAKIKEFLETGTVSELSGVDDLAGVGKAAPQLNDAGKDMANKFM</sequence>